<dbReference type="EMBL" id="BART01031883">
    <property type="protein sequence ID" value="GAH17886.1"/>
    <property type="molecule type" value="Genomic_DNA"/>
</dbReference>
<proteinExistence type="predicted"/>
<dbReference type="AlphaFoldDB" id="X1DAT1"/>
<protein>
    <submittedName>
        <fullName evidence="1">Uncharacterized protein</fullName>
    </submittedName>
</protein>
<comment type="caution">
    <text evidence="1">The sequence shown here is derived from an EMBL/GenBank/DDBJ whole genome shotgun (WGS) entry which is preliminary data.</text>
</comment>
<accession>X1DAT1</accession>
<name>X1DAT1_9ZZZZ</name>
<gene>
    <name evidence="1" type="ORF">S01H4_55274</name>
</gene>
<sequence length="91" mass="10695">KNYKFGGEKKMEQVLVRKDESELKFELVDLEEVPAKQELSEEGKQQEEQKPVSKALLKLLKKGKYNAKYLEELVSPDAAKRNVHYRNYGYF</sequence>
<reference evidence="1" key="1">
    <citation type="journal article" date="2014" name="Front. Microbiol.">
        <title>High frequency of phylogenetically diverse reductive dehalogenase-homologous genes in deep subseafloor sedimentary metagenomes.</title>
        <authorList>
            <person name="Kawai M."/>
            <person name="Futagami T."/>
            <person name="Toyoda A."/>
            <person name="Takaki Y."/>
            <person name="Nishi S."/>
            <person name="Hori S."/>
            <person name="Arai W."/>
            <person name="Tsubouchi T."/>
            <person name="Morono Y."/>
            <person name="Uchiyama I."/>
            <person name="Ito T."/>
            <person name="Fujiyama A."/>
            <person name="Inagaki F."/>
            <person name="Takami H."/>
        </authorList>
    </citation>
    <scope>NUCLEOTIDE SEQUENCE</scope>
    <source>
        <strain evidence="1">Expedition CK06-06</strain>
    </source>
</reference>
<organism evidence="1">
    <name type="scientific">marine sediment metagenome</name>
    <dbReference type="NCBI Taxonomy" id="412755"/>
    <lineage>
        <taxon>unclassified sequences</taxon>
        <taxon>metagenomes</taxon>
        <taxon>ecological metagenomes</taxon>
    </lineage>
</organism>
<evidence type="ECO:0000313" key="1">
    <source>
        <dbReference type="EMBL" id="GAH17886.1"/>
    </source>
</evidence>
<feature type="non-terminal residue" evidence="1">
    <location>
        <position position="1"/>
    </location>
</feature>